<dbReference type="AlphaFoldDB" id="A0A1W4XN93"/>
<sequence>MLKFKQLFPKKCSVIGMIHVKALPGTSGFEGSIKTIIESALQDAQIYVENKVDGLLIENMHDLPYVKGTNLGPEITAMMTKVCSETKRLAKNVPCGVQVLATGNKHALAIAQACSLDFIRAEGFVFGHVADEGYIDACAGEILRYRRNTGATNVLIFTDIKKKHSSHAITDDLTIIETAKAAEFFKSDGLIITGKETGDLVNINDLNALKASTSLPIIMGSGITKDNFGDYLDADAFIVGSHFKQGGIWNTDVCEKRVKQFMSIIKRLKL</sequence>
<dbReference type="GeneID" id="108742975"/>
<protein>
    <submittedName>
        <fullName evidence="3">Uncharacterized protein F13E9.13, mitochondrial</fullName>
    </submittedName>
</protein>
<dbReference type="InterPro" id="IPR011060">
    <property type="entry name" value="RibuloseP-bd_barrel"/>
</dbReference>
<keyword evidence="2" id="KW-1185">Reference proteome</keyword>
<dbReference type="OrthoDB" id="10045006at2759"/>
<reference evidence="3" key="1">
    <citation type="submission" date="2025-08" db="UniProtKB">
        <authorList>
            <consortium name="RefSeq"/>
        </authorList>
    </citation>
    <scope>IDENTIFICATION</scope>
    <source>
        <tissue evidence="3">Entire body</tissue>
    </source>
</reference>
<comment type="similarity">
    <text evidence="1">Belongs to the BtpA family.</text>
</comment>
<dbReference type="SUPFAM" id="SSF51366">
    <property type="entry name" value="Ribulose-phoshate binding barrel"/>
    <property type="match status" value="1"/>
</dbReference>
<dbReference type="PANTHER" id="PTHR21381:SF3">
    <property type="entry name" value="SGC REGION PROTEIN SGCQ-RELATED"/>
    <property type="match status" value="1"/>
</dbReference>
<dbReference type="PIRSF" id="PIRSF005956">
    <property type="entry name" value="BtpA"/>
    <property type="match status" value="1"/>
</dbReference>
<dbReference type="RefSeq" id="XP_018333850.1">
    <property type="nucleotide sequence ID" value="XM_018478348.2"/>
</dbReference>
<dbReference type="NCBIfam" id="TIGR00259">
    <property type="entry name" value="thylakoid_BtpA"/>
    <property type="match status" value="1"/>
</dbReference>
<organism evidence="2 3">
    <name type="scientific">Agrilus planipennis</name>
    <name type="common">Emerald ash borer</name>
    <name type="synonym">Agrilus marcopoli</name>
    <dbReference type="NCBI Taxonomy" id="224129"/>
    <lineage>
        <taxon>Eukaryota</taxon>
        <taxon>Metazoa</taxon>
        <taxon>Ecdysozoa</taxon>
        <taxon>Arthropoda</taxon>
        <taxon>Hexapoda</taxon>
        <taxon>Insecta</taxon>
        <taxon>Pterygota</taxon>
        <taxon>Neoptera</taxon>
        <taxon>Endopterygota</taxon>
        <taxon>Coleoptera</taxon>
        <taxon>Polyphaga</taxon>
        <taxon>Elateriformia</taxon>
        <taxon>Buprestoidea</taxon>
        <taxon>Buprestidae</taxon>
        <taxon>Agrilinae</taxon>
        <taxon>Agrilus</taxon>
    </lineage>
</organism>
<evidence type="ECO:0000313" key="3">
    <source>
        <dbReference type="RefSeq" id="XP_018333850.1"/>
    </source>
</evidence>
<evidence type="ECO:0000256" key="1">
    <source>
        <dbReference type="ARBA" id="ARBA00006007"/>
    </source>
</evidence>
<gene>
    <name evidence="3" type="primary">LOC108742975</name>
</gene>
<dbReference type="InterPro" id="IPR005137">
    <property type="entry name" value="BtpA"/>
</dbReference>
<dbReference type="PANTHER" id="PTHR21381">
    <property type="entry name" value="ZGC:162297"/>
    <property type="match status" value="1"/>
</dbReference>
<dbReference type="Proteomes" id="UP000192223">
    <property type="component" value="Unplaced"/>
</dbReference>
<dbReference type="Pfam" id="PF03437">
    <property type="entry name" value="BtpA"/>
    <property type="match status" value="1"/>
</dbReference>
<evidence type="ECO:0000313" key="2">
    <source>
        <dbReference type="Proteomes" id="UP000192223"/>
    </source>
</evidence>
<name>A0A1W4XN93_AGRPL</name>
<accession>A0A1W4XN93</accession>
<dbReference type="STRING" id="224129.A0A1W4XN93"/>
<dbReference type="KEGG" id="apln:108742975"/>
<proteinExistence type="inferred from homology"/>
<dbReference type="InParanoid" id="A0A1W4XN93"/>